<feature type="region of interest" description="Disordered" evidence="3">
    <location>
        <begin position="45"/>
        <end position="87"/>
    </location>
</feature>
<reference evidence="5" key="1">
    <citation type="submission" date="2022-01" db="EMBL/GenBank/DDBJ databases">
        <title>Jiella avicenniae sp. nov., a novel endophytic bacterium isolated from bark of Avicennia marina.</title>
        <authorList>
            <person name="Tuo L."/>
        </authorList>
    </citation>
    <scope>NUCLEOTIDE SEQUENCE</scope>
    <source>
        <strain evidence="5">CBK1P-4</strain>
    </source>
</reference>
<dbReference type="Proteomes" id="UP001139035">
    <property type="component" value="Unassembled WGS sequence"/>
</dbReference>
<dbReference type="EMBL" id="JAJUWU010000036">
    <property type="protein sequence ID" value="MCE7030965.1"/>
    <property type="molecule type" value="Genomic_DNA"/>
</dbReference>
<sequence length="348" mass="38071">MPLDLFGGRSRIYIRGQSTIETTRTRLAQAIALIVLFATAAVADPPAPAQTRDGAANEIGIYPPNKGSPKATQQREKPVTSEAESPTPIQASLHEICRTIHSSAIEAGMAPGFFVSLIWKESRFRIDAISPAGARGIAQFMPATANDRGLQDPFEPIESVKHAASYLRDLRHEFGNWGLAAAAYNGGPSRVRRWISEGSSLPRETRDYVFSLTGNQPEWFLAEGREVDAQRGDGAEDFSASCLKIAGGAKPKLVASRQERARPTLPWGVEIARHFRGDVAELLARQLQKRYPRVLGGRATEIVKQPRNGPGPRYINIAQVAFSSKNSADHFCVKLKRSGARCAVIRNY</sequence>
<dbReference type="PANTHER" id="PTHR37423">
    <property type="entry name" value="SOLUBLE LYTIC MUREIN TRANSGLYCOSYLASE-RELATED"/>
    <property type="match status" value="1"/>
</dbReference>
<organism evidence="5 6">
    <name type="scientific">Jiella avicenniae</name>
    <dbReference type="NCBI Taxonomy" id="2907202"/>
    <lineage>
        <taxon>Bacteria</taxon>
        <taxon>Pseudomonadati</taxon>
        <taxon>Pseudomonadota</taxon>
        <taxon>Alphaproteobacteria</taxon>
        <taxon>Hyphomicrobiales</taxon>
        <taxon>Aurantimonadaceae</taxon>
        <taxon>Jiella</taxon>
    </lineage>
</organism>
<keyword evidence="6" id="KW-1185">Reference proteome</keyword>
<comment type="caution">
    <text evidence="5">The sequence shown here is derived from an EMBL/GenBank/DDBJ whole genome shotgun (WGS) entry which is preliminary data.</text>
</comment>
<accession>A0A9X1P628</accession>
<dbReference type="SUPFAM" id="SSF53955">
    <property type="entry name" value="Lysozyme-like"/>
    <property type="match status" value="1"/>
</dbReference>
<dbReference type="InterPro" id="IPR023346">
    <property type="entry name" value="Lysozyme-like_dom_sf"/>
</dbReference>
<proteinExistence type="inferred from homology"/>
<evidence type="ECO:0000256" key="1">
    <source>
        <dbReference type="ARBA" id="ARBA00007734"/>
    </source>
</evidence>
<evidence type="ECO:0000256" key="2">
    <source>
        <dbReference type="ARBA" id="ARBA00009387"/>
    </source>
</evidence>
<feature type="domain" description="Transglycosylase SLT" evidence="4">
    <location>
        <begin position="107"/>
        <end position="200"/>
    </location>
</feature>
<comment type="similarity">
    <text evidence="2">Belongs to the virb1 family.</text>
</comment>
<protein>
    <submittedName>
        <fullName evidence="5">Lytic transglycosylase domain-containing protein</fullName>
    </submittedName>
</protein>
<evidence type="ECO:0000313" key="5">
    <source>
        <dbReference type="EMBL" id="MCE7030965.1"/>
    </source>
</evidence>
<dbReference type="Pfam" id="PF01464">
    <property type="entry name" value="SLT"/>
    <property type="match status" value="1"/>
</dbReference>
<evidence type="ECO:0000313" key="6">
    <source>
        <dbReference type="Proteomes" id="UP001139035"/>
    </source>
</evidence>
<evidence type="ECO:0000259" key="4">
    <source>
        <dbReference type="Pfam" id="PF01464"/>
    </source>
</evidence>
<gene>
    <name evidence="5" type="ORF">LZD57_23580</name>
</gene>
<name>A0A9X1P628_9HYPH</name>
<dbReference type="PANTHER" id="PTHR37423:SF2">
    <property type="entry name" value="MEMBRANE-BOUND LYTIC MUREIN TRANSGLYCOSYLASE C"/>
    <property type="match status" value="1"/>
</dbReference>
<dbReference type="Gene3D" id="1.10.530.10">
    <property type="match status" value="1"/>
</dbReference>
<dbReference type="CDD" id="cd00254">
    <property type="entry name" value="LT-like"/>
    <property type="match status" value="1"/>
</dbReference>
<dbReference type="InterPro" id="IPR008258">
    <property type="entry name" value="Transglycosylase_SLT_dom_1"/>
</dbReference>
<comment type="similarity">
    <text evidence="1">Belongs to the transglycosylase Slt family.</text>
</comment>
<dbReference type="AlphaFoldDB" id="A0A9X1P628"/>
<evidence type="ECO:0000256" key="3">
    <source>
        <dbReference type="SAM" id="MobiDB-lite"/>
    </source>
</evidence>
<dbReference type="RefSeq" id="WP_233722035.1">
    <property type="nucleotide sequence ID" value="NZ_JAJUWU010000036.1"/>
</dbReference>